<dbReference type="EMBL" id="CAAALY010249961">
    <property type="protein sequence ID" value="VEL35490.1"/>
    <property type="molecule type" value="Genomic_DNA"/>
</dbReference>
<keyword evidence="3" id="KW-1185">Reference proteome</keyword>
<feature type="region of interest" description="Disordered" evidence="1">
    <location>
        <begin position="14"/>
        <end position="41"/>
    </location>
</feature>
<dbReference type="Proteomes" id="UP000784294">
    <property type="component" value="Unassembled WGS sequence"/>
</dbReference>
<sequence>MLCCEGRKPSTFSRNTFTRNGSKLNNYETRDSSKHNFSSHSLNLSESTAATFLGTGTEREVSWTESLVSPKQQTKTPEPPASKSSCHEPGRHESFHHIFS</sequence>
<gene>
    <name evidence="2" type="ORF">PXEA_LOCUS28930</name>
</gene>
<name>A0A3S5B3N8_9PLAT</name>
<protein>
    <submittedName>
        <fullName evidence="2">Uncharacterized protein</fullName>
    </submittedName>
</protein>
<evidence type="ECO:0000313" key="3">
    <source>
        <dbReference type="Proteomes" id="UP000784294"/>
    </source>
</evidence>
<reference evidence="2" key="1">
    <citation type="submission" date="2018-11" db="EMBL/GenBank/DDBJ databases">
        <authorList>
            <consortium name="Pathogen Informatics"/>
        </authorList>
    </citation>
    <scope>NUCLEOTIDE SEQUENCE</scope>
</reference>
<proteinExistence type="predicted"/>
<feature type="compositionally biased region" description="Polar residues" evidence="1">
    <location>
        <begin position="14"/>
        <end position="27"/>
    </location>
</feature>
<feature type="region of interest" description="Disordered" evidence="1">
    <location>
        <begin position="53"/>
        <end position="100"/>
    </location>
</feature>
<organism evidence="2 3">
    <name type="scientific">Protopolystoma xenopodis</name>
    <dbReference type="NCBI Taxonomy" id="117903"/>
    <lineage>
        <taxon>Eukaryota</taxon>
        <taxon>Metazoa</taxon>
        <taxon>Spiralia</taxon>
        <taxon>Lophotrochozoa</taxon>
        <taxon>Platyhelminthes</taxon>
        <taxon>Monogenea</taxon>
        <taxon>Polyopisthocotylea</taxon>
        <taxon>Polystomatidea</taxon>
        <taxon>Polystomatidae</taxon>
        <taxon>Protopolystoma</taxon>
    </lineage>
</organism>
<comment type="caution">
    <text evidence="2">The sequence shown here is derived from an EMBL/GenBank/DDBJ whole genome shotgun (WGS) entry which is preliminary data.</text>
</comment>
<dbReference type="AlphaFoldDB" id="A0A3S5B3N8"/>
<evidence type="ECO:0000256" key="1">
    <source>
        <dbReference type="SAM" id="MobiDB-lite"/>
    </source>
</evidence>
<feature type="compositionally biased region" description="Basic and acidic residues" evidence="1">
    <location>
        <begin position="85"/>
        <end position="100"/>
    </location>
</feature>
<accession>A0A3S5B3N8</accession>
<feature type="compositionally biased region" description="Polar residues" evidence="1">
    <location>
        <begin position="63"/>
        <end position="76"/>
    </location>
</feature>
<evidence type="ECO:0000313" key="2">
    <source>
        <dbReference type="EMBL" id="VEL35490.1"/>
    </source>
</evidence>